<name>A0ACB9AB45_ARCLA</name>
<dbReference type="Proteomes" id="UP001055879">
    <property type="component" value="Linkage Group LG08"/>
</dbReference>
<evidence type="ECO:0000313" key="2">
    <source>
        <dbReference type="Proteomes" id="UP001055879"/>
    </source>
</evidence>
<proteinExistence type="predicted"/>
<evidence type="ECO:0000313" key="1">
    <source>
        <dbReference type="EMBL" id="KAI3707068.1"/>
    </source>
</evidence>
<reference evidence="1 2" key="2">
    <citation type="journal article" date="2022" name="Mol. Ecol. Resour.">
        <title>The genomes of chicory, endive, great burdock and yacon provide insights into Asteraceae paleo-polyploidization history and plant inulin production.</title>
        <authorList>
            <person name="Fan W."/>
            <person name="Wang S."/>
            <person name="Wang H."/>
            <person name="Wang A."/>
            <person name="Jiang F."/>
            <person name="Liu H."/>
            <person name="Zhao H."/>
            <person name="Xu D."/>
            <person name="Zhang Y."/>
        </authorList>
    </citation>
    <scope>NUCLEOTIDE SEQUENCE [LARGE SCALE GENOMIC DNA]</scope>
    <source>
        <strain evidence="2">cv. Niubang</strain>
    </source>
</reference>
<comment type="caution">
    <text evidence="1">The sequence shown here is derived from an EMBL/GenBank/DDBJ whole genome shotgun (WGS) entry which is preliminary data.</text>
</comment>
<organism evidence="1 2">
    <name type="scientific">Arctium lappa</name>
    <name type="common">Greater burdock</name>
    <name type="synonym">Lappa major</name>
    <dbReference type="NCBI Taxonomy" id="4217"/>
    <lineage>
        <taxon>Eukaryota</taxon>
        <taxon>Viridiplantae</taxon>
        <taxon>Streptophyta</taxon>
        <taxon>Embryophyta</taxon>
        <taxon>Tracheophyta</taxon>
        <taxon>Spermatophyta</taxon>
        <taxon>Magnoliopsida</taxon>
        <taxon>eudicotyledons</taxon>
        <taxon>Gunneridae</taxon>
        <taxon>Pentapetalae</taxon>
        <taxon>asterids</taxon>
        <taxon>campanulids</taxon>
        <taxon>Asterales</taxon>
        <taxon>Asteraceae</taxon>
        <taxon>Carduoideae</taxon>
        <taxon>Cardueae</taxon>
        <taxon>Arctiinae</taxon>
        <taxon>Arctium</taxon>
    </lineage>
</organism>
<keyword evidence="2" id="KW-1185">Reference proteome</keyword>
<protein>
    <submittedName>
        <fullName evidence="1">Uncharacterized protein</fullName>
    </submittedName>
</protein>
<sequence>MDCDQVSMIDGDISLVVGYAKEFEKPSRLMERPSLLGALIYLLDNIDDILVLYVMVEEEFHPFPHQYMAACPW</sequence>
<reference evidence="2" key="1">
    <citation type="journal article" date="2022" name="Mol. Ecol. Resour.">
        <title>The genomes of chicory, endive, great burdock and yacon provide insights into Asteraceae palaeo-polyploidization history and plant inulin production.</title>
        <authorList>
            <person name="Fan W."/>
            <person name="Wang S."/>
            <person name="Wang H."/>
            <person name="Wang A."/>
            <person name="Jiang F."/>
            <person name="Liu H."/>
            <person name="Zhao H."/>
            <person name="Xu D."/>
            <person name="Zhang Y."/>
        </authorList>
    </citation>
    <scope>NUCLEOTIDE SEQUENCE [LARGE SCALE GENOMIC DNA]</scope>
    <source>
        <strain evidence="2">cv. Niubang</strain>
    </source>
</reference>
<gene>
    <name evidence="1" type="ORF">L6452_25268</name>
</gene>
<dbReference type="EMBL" id="CM042054">
    <property type="protein sequence ID" value="KAI3707068.1"/>
    <property type="molecule type" value="Genomic_DNA"/>
</dbReference>
<accession>A0ACB9AB45</accession>